<dbReference type="GO" id="GO:0032993">
    <property type="term" value="C:protein-DNA complex"/>
    <property type="evidence" value="ECO:0007669"/>
    <property type="project" value="TreeGrafter"/>
</dbReference>
<keyword evidence="8" id="KW-1185">Reference proteome</keyword>
<evidence type="ECO:0000313" key="8">
    <source>
        <dbReference type="Proteomes" id="UP000291832"/>
    </source>
</evidence>
<keyword evidence="2" id="KW-0805">Transcription regulation</keyword>
<feature type="compositionally biased region" description="Low complexity" evidence="5">
    <location>
        <begin position="48"/>
        <end position="63"/>
    </location>
</feature>
<proteinExistence type="inferred from homology"/>
<feature type="compositionally biased region" description="Basic residues" evidence="5">
    <location>
        <begin position="309"/>
        <end position="319"/>
    </location>
</feature>
<feature type="compositionally biased region" description="Low complexity" evidence="5">
    <location>
        <begin position="287"/>
        <end position="304"/>
    </location>
</feature>
<name>A0A4Q7TYX2_9MICO</name>
<feature type="region of interest" description="Disordered" evidence="5">
    <location>
        <begin position="261"/>
        <end position="319"/>
    </location>
</feature>
<protein>
    <submittedName>
        <fullName evidence="7">LysR substrate binding domain-containing protein</fullName>
    </submittedName>
</protein>
<dbReference type="Gene3D" id="3.40.190.10">
    <property type="entry name" value="Periplasmic binding protein-like II"/>
    <property type="match status" value="2"/>
</dbReference>
<feature type="compositionally biased region" description="Low complexity" evidence="5">
    <location>
        <begin position="9"/>
        <end position="41"/>
    </location>
</feature>
<dbReference type="GO" id="GO:0003677">
    <property type="term" value="F:DNA binding"/>
    <property type="evidence" value="ECO:0007669"/>
    <property type="project" value="UniProtKB-KW"/>
</dbReference>
<evidence type="ECO:0000256" key="4">
    <source>
        <dbReference type="ARBA" id="ARBA00023163"/>
    </source>
</evidence>
<evidence type="ECO:0000256" key="2">
    <source>
        <dbReference type="ARBA" id="ARBA00023015"/>
    </source>
</evidence>
<organism evidence="7 8">
    <name type="scientific">Leucobacter luti</name>
    <dbReference type="NCBI Taxonomy" id="340320"/>
    <lineage>
        <taxon>Bacteria</taxon>
        <taxon>Bacillati</taxon>
        <taxon>Actinomycetota</taxon>
        <taxon>Actinomycetes</taxon>
        <taxon>Micrococcales</taxon>
        <taxon>Microbacteriaceae</taxon>
        <taxon>Leucobacter</taxon>
    </lineage>
</organism>
<keyword evidence="3" id="KW-0238">DNA-binding</keyword>
<comment type="caution">
    <text evidence="7">The sequence shown here is derived from an EMBL/GenBank/DDBJ whole genome shotgun (WGS) entry which is preliminary data.</text>
</comment>
<evidence type="ECO:0000256" key="5">
    <source>
        <dbReference type="SAM" id="MobiDB-lite"/>
    </source>
</evidence>
<feature type="domain" description="LysR substrate-binding" evidence="6">
    <location>
        <begin position="130"/>
        <end position="260"/>
    </location>
</feature>
<dbReference type="GO" id="GO:0003700">
    <property type="term" value="F:DNA-binding transcription factor activity"/>
    <property type="evidence" value="ECO:0007669"/>
    <property type="project" value="TreeGrafter"/>
</dbReference>
<dbReference type="SUPFAM" id="SSF53850">
    <property type="entry name" value="Periplasmic binding protein-like II"/>
    <property type="match status" value="1"/>
</dbReference>
<sequence>MSDDQTTVPAAPAEAPLPAAETPAPDPAAETPAPDPAAKTPAPDPGADPEATPAADPAAGSTPLRLGFARGIAPSTWAQRWETVTGAPLELAPVNVAFGRPAQLDCDVMLERALPDHRPAGSSGEDRTRHALRLYTETITLVVPADHELAKRESLALSKVADVHLLDHPFHPEAWPAAQPWADPSWTPRTVPDALALVATGAGAILLPTLLARHLVDKRQHAMIPVTDADELPRTAVWASWAVERDAPDVQQLIGVIRGRTARSSRSNTESADAAEAVPAKKRKAAAKPAKSSKPGPKPGSRGAQLAATRKKPPHRRKR</sequence>
<accession>A0A4Q7TYX2</accession>
<keyword evidence="4" id="KW-0804">Transcription</keyword>
<dbReference type="Pfam" id="PF03466">
    <property type="entry name" value="LysR_substrate"/>
    <property type="match status" value="1"/>
</dbReference>
<dbReference type="PANTHER" id="PTHR30346">
    <property type="entry name" value="TRANSCRIPTIONAL DUAL REGULATOR HCAR-RELATED"/>
    <property type="match status" value="1"/>
</dbReference>
<dbReference type="Proteomes" id="UP000291832">
    <property type="component" value="Unassembled WGS sequence"/>
</dbReference>
<dbReference type="RefSeq" id="WP_198677495.1">
    <property type="nucleotide sequence ID" value="NZ_QYAG01000001.1"/>
</dbReference>
<feature type="region of interest" description="Disordered" evidence="5">
    <location>
        <begin position="1"/>
        <end position="65"/>
    </location>
</feature>
<dbReference type="EMBL" id="SHKI01000004">
    <property type="protein sequence ID" value="RZT66193.1"/>
    <property type="molecule type" value="Genomic_DNA"/>
</dbReference>
<evidence type="ECO:0000313" key="7">
    <source>
        <dbReference type="EMBL" id="RZT66193.1"/>
    </source>
</evidence>
<reference evidence="7 8" key="1">
    <citation type="journal article" date="2015" name="Stand. Genomic Sci.">
        <title>Genomic Encyclopedia of Bacterial and Archaeal Type Strains, Phase III: the genomes of soil and plant-associated and newly described type strains.</title>
        <authorList>
            <person name="Whitman W.B."/>
            <person name="Woyke T."/>
            <person name="Klenk H.P."/>
            <person name="Zhou Y."/>
            <person name="Lilburn T.G."/>
            <person name="Beck B.J."/>
            <person name="De Vos P."/>
            <person name="Vandamme P."/>
            <person name="Eisen J.A."/>
            <person name="Garrity G."/>
            <person name="Hugenholtz P."/>
            <person name="Kyrpides N.C."/>
        </authorList>
    </citation>
    <scope>NUCLEOTIDE SEQUENCE [LARGE SCALE GENOMIC DNA]</scope>
    <source>
        <strain evidence="7 8">RF6</strain>
    </source>
</reference>
<gene>
    <name evidence="7" type="ORF">EV139_1622</name>
</gene>
<comment type="similarity">
    <text evidence="1">Belongs to the LysR transcriptional regulatory family.</text>
</comment>
<evidence type="ECO:0000256" key="3">
    <source>
        <dbReference type="ARBA" id="ARBA00023125"/>
    </source>
</evidence>
<evidence type="ECO:0000259" key="6">
    <source>
        <dbReference type="Pfam" id="PF03466"/>
    </source>
</evidence>
<dbReference type="PANTHER" id="PTHR30346:SF0">
    <property type="entry name" value="HCA OPERON TRANSCRIPTIONAL ACTIVATOR HCAR"/>
    <property type="match status" value="1"/>
</dbReference>
<dbReference type="InterPro" id="IPR005119">
    <property type="entry name" value="LysR_subst-bd"/>
</dbReference>
<feature type="compositionally biased region" description="Polar residues" evidence="5">
    <location>
        <begin position="262"/>
        <end position="271"/>
    </location>
</feature>
<dbReference type="AlphaFoldDB" id="A0A4Q7TYX2"/>
<evidence type="ECO:0000256" key="1">
    <source>
        <dbReference type="ARBA" id="ARBA00009437"/>
    </source>
</evidence>